<dbReference type="RefSeq" id="WP_193539146.1">
    <property type="nucleotide sequence ID" value="NZ_JADCLJ010000024.1"/>
</dbReference>
<dbReference type="InterPro" id="IPR000182">
    <property type="entry name" value="GNAT_dom"/>
</dbReference>
<keyword evidence="3" id="KW-1185">Reference proteome</keyword>
<gene>
    <name evidence="2" type="ORF">IMZ08_18290</name>
</gene>
<protein>
    <submittedName>
        <fullName evidence="2">GNAT family N-acetyltransferase</fullName>
    </submittedName>
</protein>
<dbReference type="Proteomes" id="UP001516662">
    <property type="component" value="Unassembled WGS sequence"/>
</dbReference>
<dbReference type="Pfam" id="PF08445">
    <property type="entry name" value="FR47"/>
    <property type="match status" value="1"/>
</dbReference>
<evidence type="ECO:0000313" key="2">
    <source>
        <dbReference type="EMBL" id="MBE4909990.1"/>
    </source>
</evidence>
<sequence length="286" mass="32023">MNLKVYESPNEFLEKVEDFLLKEEVVNNLALGLLYTLTKPNSHYKDAFLACVEKNETPVLVMVMTPPHNLIVYGVGEDVNEAIGVAVTSIKDIGVILPGVLGPKALAAEFSGEWVQQIGCRLEVKMEQRIYKLEKVNNVPLSNGKLRLATKDDLELIVDWTYQFSLVTPEHLSIEGARKLAERGIEESSIFIWDDNGPVSMAKKARPTKNGIVVNLVFTPQEFQRKGYATTCVAYVSQQLLNEGYSFCSLYTDLANPTSNSIYMKIGYEPIIDSVVYGFLYDHEEA</sequence>
<dbReference type="InterPro" id="IPR013653">
    <property type="entry name" value="GCN5-like_dom"/>
</dbReference>
<reference evidence="2 3" key="1">
    <citation type="submission" date="2020-10" db="EMBL/GenBank/DDBJ databases">
        <title>Bacillus sp. HD4P25, an endophyte from a halophyte.</title>
        <authorList>
            <person name="Sun J.-Q."/>
        </authorList>
    </citation>
    <scope>NUCLEOTIDE SEQUENCE [LARGE SCALE GENOMIC DNA]</scope>
    <source>
        <strain evidence="2 3">YIM 93174</strain>
    </source>
</reference>
<organism evidence="2 3">
    <name type="scientific">Litchfieldia luteola</name>
    <dbReference type="NCBI Taxonomy" id="682179"/>
    <lineage>
        <taxon>Bacteria</taxon>
        <taxon>Bacillati</taxon>
        <taxon>Bacillota</taxon>
        <taxon>Bacilli</taxon>
        <taxon>Bacillales</taxon>
        <taxon>Bacillaceae</taxon>
        <taxon>Litchfieldia</taxon>
    </lineage>
</organism>
<dbReference type="InterPro" id="IPR016181">
    <property type="entry name" value="Acyl_CoA_acyltransferase"/>
</dbReference>
<comment type="caution">
    <text evidence="2">The sequence shown here is derived from an EMBL/GenBank/DDBJ whole genome shotgun (WGS) entry which is preliminary data.</text>
</comment>
<proteinExistence type="predicted"/>
<accession>A0ABR9QNA7</accession>
<dbReference type="SUPFAM" id="SSF55729">
    <property type="entry name" value="Acyl-CoA N-acyltransferases (Nat)"/>
    <property type="match status" value="1"/>
</dbReference>
<dbReference type="EMBL" id="JADCLJ010000024">
    <property type="protein sequence ID" value="MBE4909990.1"/>
    <property type="molecule type" value="Genomic_DNA"/>
</dbReference>
<feature type="domain" description="N-acetyltransferase" evidence="1">
    <location>
        <begin position="144"/>
        <end position="286"/>
    </location>
</feature>
<dbReference type="Gene3D" id="3.40.630.30">
    <property type="match status" value="1"/>
</dbReference>
<dbReference type="PROSITE" id="PS51186">
    <property type="entry name" value="GNAT"/>
    <property type="match status" value="1"/>
</dbReference>
<evidence type="ECO:0000259" key="1">
    <source>
        <dbReference type="PROSITE" id="PS51186"/>
    </source>
</evidence>
<evidence type="ECO:0000313" key="3">
    <source>
        <dbReference type="Proteomes" id="UP001516662"/>
    </source>
</evidence>
<name>A0ABR9QNA7_9BACI</name>